<accession>A0A7J7KHY5</accession>
<keyword evidence="2" id="KW-1185">Reference proteome</keyword>
<name>A0A7J7KHY5_BUGNE</name>
<proteinExistence type="predicted"/>
<organism evidence="1 2">
    <name type="scientific">Bugula neritina</name>
    <name type="common">Brown bryozoan</name>
    <name type="synonym">Sertularia neritina</name>
    <dbReference type="NCBI Taxonomy" id="10212"/>
    <lineage>
        <taxon>Eukaryota</taxon>
        <taxon>Metazoa</taxon>
        <taxon>Spiralia</taxon>
        <taxon>Lophotrochozoa</taxon>
        <taxon>Bryozoa</taxon>
        <taxon>Gymnolaemata</taxon>
        <taxon>Cheilostomatida</taxon>
        <taxon>Flustrina</taxon>
        <taxon>Buguloidea</taxon>
        <taxon>Bugulidae</taxon>
        <taxon>Bugula</taxon>
    </lineage>
</organism>
<dbReference type="EMBL" id="VXIV02000433">
    <property type="protein sequence ID" value="KAF6038292.1"/>
    <property type="molecule type" value="Genomic_DNA"/>
</dbReference>
<dbReference type="AlphaFoldDB" id="A0A7J7KHY5"/>
<dbReference type="Proteomes" id="UP000593567">
    <property type="component" value="Unassembled WGS sequence"/>
</dbReference>
<protein>
    <submittedName>
        <fullName evidence="1">Uncharacterized protein</fullName>
    </submittedName>
</protein>
<evidence type="ECO:0000313" key="1">
    <source>
        <dbReference type="EMBL" id="KAF6038292.1"/>
    </source>
</evidence>
<sequence length="144" mass="16326">MLTFSPFAKCKSQTANSKQIEREYLINKAHLITHRKLKTQTSVTKLSTQSLGMDLSIQLILFLVALVYGDPVVATLTLDVERLLPQLTSQGLSGYGTIEVHIRASDFKPKEKYSHMSYQLHLHQHHSVPLLLDLDHQQQLHGVQ</sequence>
<evidence type="ECO:0000313" key="2">
    <source>
        <dbReference type="Proteomes" id="UP000593567"/>
    </source>
</evidence>
<gene>
    <name evidence="1" type="ORF">EB796_003390</name>
</gene>
<comment type="caution">
    <text evidence="1">The sequence shown here is derived from an EMBL/GenBank/DDBJ whole genome shotgun (WGS) entry which is preliminary data.</text>
</comment>
<reference evidence="1" key="1">
    <citation type="submission" date="2020-06" db="EMBL/GenBank/DDBJ databases">
        <title>Draft genome of Bugula neritina, a colonial animal packing powerful symbionts and potential medicines.</title>
        <authorList>
            <person name="Rayko M."/>
        </authorList>
    </citation>
    <scope>NUCLEOTIDE SEQUENCE [LARGE SCALE GENOMIC DNA]</scope>
    <source>
        <strain evidence="1">Kwan_BN1</strain>
    </source>
</reference>